<comment type="similarity">
    <text evidence="1 5">Belongs to the iron/ascorbate-dependent oxidoreductase family.</text>
</comment>
<dbReference type="Pfam" id="PF03171">
    <property type="entry name" value="2OG-FeII_Oxy"/>
    <property type="match status" value="1"/>
</dbReference>
<dbReference type="STRING" id="391625.PPSIR1_30355"/>
<dbReference type="GO" id="GO:0016491">
    <property type="term" value="F:oxidoreductase activity"/>
    <property type="evidence" value="ECO:0007669"/>
    <property type="project" value="UniProtKB-KW"/>
</dbReference>
<keyword evidence="8" id="KW-1185">Reference proteome</keyword>
<sequence length="327" mass="35701">MTEASPDIVAKIPQLDIRRFDRGDDADRSAFVADLGDSLRTWGFVGIRGHELDEALIARAYAVLEGFFSLPTDDKMALHVEGGAGQRGYTAFGVEQAKDASVPDLKEFWHVGRDVPEGSDWGDSMAPNVWPDDDLVPGFRDTLSELYAALDDLSRRVLRAIALHLGLPGDYFETVVDHGNSILRPIHYPALGGEQGADGAVRAAAHGDINLITLLVGSGEPGLQLLARSGEWIPVSTIEGVVVCNVGDMLERLTNDVLPSTIHRVVNPPEPWRSKPRYSVPFFVHPNSEFSIETLSGCVSDERPNAYPEPINADAFLRQRLREIGLG</sequence>
<dbReference type="PROSITE" id="PS51471">
    <property type="entry name" value="FE2OG_OXY"/>
    <property type="match status" value="1"/>
</dbReference>
<dbReference type="EMBL" id="ABCS01000005">
    <property type="protein sequence ID" value="EDM81205.1"/>
    <property type="molecule type" value="Genomic_DNA"/>
</dbReference>
<dbReference type="Pfam" id="PF14226">
    <property type="entry name" value="DIOX_N"/>
    <property type="match status" value="1"/>
</dbReference>
<keyword evidence="4 5" id="KW-0408">Iron</keyword>
<feature type="domain" description="Fe2OG dioxygenase" evidence="6">
    <location>
        <begin position="178"/>
        <end position="286"/>
    </location>
</feature>
<organism evidence="7 8">
    <name type="scientific">Plesiocystis pacifica SIR-1</name>
    <dbReference type="NCBI Taxonomy" id="391625"/>
    <lineage>
        <taxon>Bacteria</taxon>
        <taxon>Pseudomonadati</taxon>
        <taxon>Myxococcota</taxon>
        <taxon>Polyangia</taxon>
        <taxon>Nannocystales</taxon>
        <taxon>Nannocystaceae</taxon>
        <taxon>Plesiocystis</taxon>
    </lineage>
</organism>
<evidence type="ECO:0000259" key="6">
    <source>
        <dbReference type="PROSITE" id="PS51471"/>
    </source>
</evidence>
<dbReference type="AlphaFoldDB" id="A6FZ50"/>
<dbReference type="InterPro" id="IPR044861">
    <property type="entry name" value="IPNS-like_FE2OG_OXY"/>
</dbReference>
<dbReference type="InterPro" id="IPR027443">
    <property type="entry name" value="IPNS-like_sf"/>
</dbReference>
<evidence type="ECO:0000313" key="8">
    <source>
        <dbReference type="Proteomes" id="UP000005801"/>
    </source>
</evidence>
<evidence type="ECO:0000256" key="1">
    <source>
        <dbReference type="ARBA" id="ARBA00008056"/>
    </source>
</evidence>
<dbReference type="eggNOG" id="COG3491">
    <property type="taxonomic scope" value="Bacteria"/>
</dbReference>
<dbReference type="PANTHER" id="PTHR10209:SF881">
    <property type="entry name" value="FI07970P-RELATED"/>
    <property type="match status" value="1"/>
</dbReference>
<proteinExistence type="inferred from homology"/>
<keyword evidence="2 5" id="KW-0479">Metal-binding</keyword>
<dbReference type="GO" id="GO:0046872">
    <property type="term" value="F:metal ion binding"/>
    <property type="evidence" value="ECO:0007669"/>
    <property type="project" value="UniProtKB-KW"/>
</dbReference>
<accession>A6FZ50</accession>
<evidence type="ECO:0000256" key="5">
    <source>
        <dbReference type="RuleBase" id="RU003682"/>
    </source>
</evidence>
<evidence type="ECO:0000256" key="3">
    <source>
        <dbReference type="ARBA" id="ARBA00023002"/>
    </source>
</evidence>
<gene>
    <name evidence="7" type="ORF">PPSIR1_30355</name>
</gene>
<keyword evidence="3 5" id="KW-0560">Oxidoreductase</keyword>
<comment type="caution">
    <text evidence="7">The sequence shown here is derived from an EMBL/GenBank/DDBJ whole genome shotgun (WGS) entry which is preliminary data.</text>
</comment>
<evidence type="ECO:0000256" key="4">
    <source>
        <dbReference type="ARBA" id="ARBA00023004"/>
    </source>
</evidence>
<dbReference type="InterPro" id="IPR026992">
    <property type="entry name" value="DIOX_N"/>
</dbReference>
<evidence type="ECO:0000256" key="2">
    <source>
        <dbReference type="ARBA" id="ARBA00022723"/>
    </source>
</evidence>
<dbReference type="PANTHER" id="PTHR10209">
    <property type="entry name" value="OXIDOREDUCTASE, 2OG-FE II OXYGENASE FAMILY PROTEIN"/>
    <property type="match status" value="1"/>
</dbReference>
<dbReference type="Gene3D" id="2.60.120.330">
    <property type="entry name" value="B-lactam Antibiotic, Isopenicillin N Synthase, Chain"/>
    <property type="match status" value="1"/>
</dbReference>
<protein>
    <submittedName>
        <fullName evidence="7">Oxidoreductase</fullName>
    </submittedName>
</protein>
<dbReference type="SUPFAM" id="SSF51197">
    <property type="entry name" value="Clavaminate synthase-like"/>
    <property type="match status" value="1"/>
</dbReference>
<evidence type="ECO:0000313" key="7">
    <source>
        <dbReference type="EMBL" id="EDM81205.1"/>
    </source>
</evidence>
<reference evidence="7 8" key="1">
    <citation type="submission" date="2007-06" db="EMBL/GenBank/DDBJ databases">
        <authorList>
            <person name="Shimkets L."/>
            <person name="Ferriera S."/>
            <person name="Johnson J."/>
            <person name="Kravitz S."/>
            <person name="Beeson K."/>
            <person name="Sutton G."/>
            <person name="Rogers Y.-H."/>
            <person name="Friedman R."/>
            <person name="Frazier M."/>
            <person name="Venter J.C."/>
        </authorList>
    </citation>
    <scope>NUCLEOTIDE SEQUENCE [LARGE SCALE GENOMIC DNA]</scope>
    <source>
        <strain evidence="7 8">SIR-1</strain>
    </source>
</reference>
<name>A6FZ50_9BACT</name>
<dbReference type="PRINTS" id="PR00682">
    <property type="entry name" value="IPNSYNTHASE"/>
</dbReference>
<dbReference type="Proteomes" id="UP000005801">
    <property type="component" value="Unassembled WGS sequence"/>
</dbReference>
<dbReference type="InterPro" id="IPR005123">
    <property type="entry name" value="Oxoglu/Fe-dep_dioxygenase_dom"/>
</dbReference>